<evidence type="ECO:0000256" key="1">
    <source>
        <dbReference type="ARBA" id="ARBA00004245"/>
    </source>
</evidence>
<dbReference type="GO" id="GO:0005524">
    <property type="term" value="F:ATP binding"/>
    <property type="evidence" value="ECO:0007669"/>
    <property type="project" value="UniProtKB-KW"/>
</dbReference>
<evidence type="ECO:0000256" key="4">
    <source>
        <dbReference type="ARBA" id="ARBA00022840"/>
    </source>
</evidence>
<gene>
    <name evidence="6" type="ORF">LSALG_LOCUS23924</name>
</gene>
<dbReference type="SMART" id="SM00268">
    <property type="entry name" value="ACTIN"/>
    <property type="match status" value="1"/>
</dbReference>
<dbReference type="Gene3D" id="3.30.420.40">
    <property type="match status" value="1"/>
</dbReference>
<dbReference type="FunFam" id="3.90.640.10:FF:000047">
    <property type="entry name" value="Actin, alpha skeletal muscle"/>
    <property type="match status" value="1"/>
</dbReference>
<dbReference type="PROSITE" id="PS00432">
    <property type="entry name" value="ACTINS_2"/>
    <property type="match status" value="1"/>
</dbReference>
<dbReference type="EMBL" id="OX465081">
    <property type="protein sequence ID" value="CAI9284395.1"/>
    <property type="molecule type" value="Genomic_DNA"/>
</dbReference>
<keyword evidence="7" id="KW-1185">Reference proteome</keyword>
<dbReference type="InterPro" id="IPR004001">
    <property type="entry name" value="Actin_CS"/>
</dbReference>
<dbReference type="FunFam" id="3.30.420.40:FF:000058">
    <property type="entry name" value="Putative actin-related protein 5"/>
    <property type="match status" value="1"/>
</dbReference>
<evidence type="ECO:0000313" key="6">
    <source>
        <dbReference type="EMBL" id="CAI9284395.1"/>
    </source>
</evidence>
<evidence type="ECO:0000256" key="2">
    <source>
        <dbReference type="ARBA" id="ARBA00006752"/>
    </source>
</evidence>
<dbReference type="InterPro" id="IPR004000">
    <property type="entry name" value="Actin"/>
</dbReference>
<keyword evidence="3" id="KW-0547">Nucleotide-binding</keyword>
<dbReference type="SUPFAM" id="SSF53067">
    <property type="entry name" value="Actin-like ATPase domain"/>
    <property type="match status" value="1"/>
</dbReference>
<dbReference type="GO" id="GO:0005856">
    <property type="term" value="C:cytoskeleton"/>
    <property type="evidence" value="ECO:0007669"/>
    <property type="project" value="UniProtKB-SubCell"/>
</dbReference>
<sequence>MQILNERGYLFTTTAEREIIRDMKEKLAYVALDFEQELKTTKVIEKKYDLPDGQVITIGTERFRCAEILFEPSSIGIIAPGIVDRIRKGITALAPSSMQVNLIALPERKHSAWIGGSILASLSNFQEKWISKADYDDMGSSNFHNKFF</sequence>
<protein>
    <recommendedName>
        <fullName evidence="8">Actin</fullName>
    </recommendedName>
</protein>
<comment type="similarity">
    <text evidence="2 5">Belongs to the actin family.</text>
</comment>
<dbReference type="InterPro" id="IPR043129">
    <property type="entry name" value="ATPase_NBD"/>
</dbReference>
<dbReference type="PANTHER" id="PTHR11937">
    <property type="entry name" value="ACTIN"/>
    <property type="match status" value="1"/>
</dbReference>
<accession>A0AA36E7Q7</accession>
<dbReference type="Proteomes" id="UP001177003">
    <property type="component" value="Chromosome 5"/>
</dbReference>
<dbReference type="Gene3D" id="3.90.640.10">
    <property type="entry name" value="Actin, Chain A, domain 4"/>
    <property type="match status" value="1"/>
</dbReference>
<organism evidence="6 7">
    <name type="scientific">Lactuca saligna</name>
    <name type="common">Willowleaf lettuce</name>
    <dbReference type="NCBI Taxonomy" id="75948"/>
    <lineage>
        <taxon>Eukaryota</taxon>
        <taxon>Viridiplantae</taxon>
        <taxon>Streptophyta</taxon>
        <taxon>Embryophyta</taxon>
        <taxon>Tracheophyta</taxon>
        <taxon>Spermatophyta</taxon>
        <taxon>Magnoliopsida</taxon>
        <taxon>eudicotyledons</taxon>
        <taxon>Gunneridae</taxon>
        <taxon>Pentapetalae</taxon>
        <taxon>asterids</taxon>
        <taxon>campanulids</taxon>
        <taxon>Asterales</taxon>
        <taxon>Asteraceae</taxon>
        <taxon>Cichorioideae</taxon>
        <taxon>Cichorieae</taxon>
        <taxon>Lactucinae</taxon>
        <taxon>Lactuca</taxon>
    </lineage>
</organism>
<keyword evidence="4" id="KW-0067">ATP-binding</keyword>
<comment type="subcellular location">
    <subcellularLocation>
        <location evidence="1">Cytoplasm</location>
        <location evidence="1">Cytoskeleton</location>
    </subcellularLocation>
</comment>
<dbReference type="AlphaFoldDB" id="A0AA36E7Q7"/>
<evidence type="ECO:0000256" key="3">
    <source>
        <dbReference type="ARBA" id="ARBA00022741"/>
    </source>
</evidence>
<name>A0AA36E7Q7_LACSI</name>
<evidence type="ECO:0008006" key="8">
    <source>
        <dbReference type="Google" id="ProtNLM"/>
    </source>
</evidence>
<evidence type="ECO:0000256" key="5">
    <source>
        <dbReference type="RuleBase" id="RU000487"/>
    </source>
</evidence>
<evidence type="ECO:0000313" key="7">
    <source>
        <dbReference type="Proteomes" id="UP001177003"/>
    </source>
</evidence>
<proteinExistence type="inferred from homology"/>
<reference evidence="6" key="1">
    <citation type="submission" date="2023-04" db="EMBL/GenBank/DDBJ databases">
        <authorList>
            <person name="Vijverberg K."/>
            <person name="Xiong W."/>
            <person name="Schranz E."/>
        </authorList>
    </citation>
    <scope>NUCLEOTIDE SEQUENCE</scope>
</reference>
<dbReference type="Pfam" id="PF00022">
    <property type="entry name" value="Actin"/>
    <property type="match status" value="2"/>
</dbReference>